<evidence type="ECO:0000256" key="1">
    <source>
        <dbReference type="SAM" id="SignalP"/>
    </source>
</evidence>
<name>A0A3N4U8Y9_9RHOB</name>
<organism evidence="2 3">
    <name type="scientific">Pacificibacter maritimus</name>
    <dbReference type="NCBI Taxonomy" id="762213"/>
    <lineage>
        <taxon>Bacteria</taxon>
        <taxon>Pseudomonadati</taxon>
        <taxon>Pseudomonadota</taxon>
        <taxon>Alphaproteobacteria</taxon>
        <taxon>Rhodobacterales</taxon>
        <taxon>Roseobacteraceae</taxon>
        <taxon>Pacificibacter</taxon>
    </lineage>
</organism>
<evidence type="ECO:0000313" key="3">
    <source>
        <dbReference type="Proteomes" id="UP000269689"/>
    </source>
</evidence>
<evidence type="ECO:0000313" key="2">
    <source>
        <dbReference type="EMBL" id="RPE64825.1"/>
    </source>
</evidence>
<protein>
    <submittedName>
        <fullName evidence="2">Uncharacterized protein</fullName>
    </submittedName>
</protein>
<sequence length="100" mass="10745">MTYSISPPRILAIGLAFALMPFASQAACFAEYKAKRDNPLKLHYGIAELDDASCTSAAAAKALTPRLKADGWVLLSVLGFVQGSELEGKKESAGAYFLRY</sequence>
<accession>A0A3N4U8Y9</accession>
<dbReference type="RefSeq" id="WP_246002388.1">
    <property type="nucleotide sequence ID" value="NZ_RKQK01000004.1"/>
</dbReference>
<feature type="chain" id="PRO_5017981966" evidence="1">
    <location>
        <begin position="27"/>
        <end position="100"/>
    </location>
</feature>
<keyword evidence="1" id="KW-0732">Signal</keyword>
<gene>
    <name evidence="2" type="ORF">EDD53_2589</name>
</gene>
<proteinExistence type="predicted"/>
<comment type="caution">
    <text evidence="2">The sequence shown here is derived from an EMBL/GenBank/DDBJ whole genome shotgun (WGS) entry which is preliminary data.</text>
</comment>
<keyword evidence="3" id="KW-1185">Reference proteome</keyword>
<dbReference type="Proteomes" id="UP000269689">
    <property type="component" value="Unassembled WGS sequence"/>
</dbReference>
<dbReference type="AlphaFoldDB" id="A0A3N4U8Y9"/>
<dbReference type="EMBL" id="RKQK01000004">
    <property type="protein sequence ID" value="RPE64825.1"/>
    <property type="molecule type" value="Genomic_DNA"/>
</dbReference>
<feature type="signal peptide" evidence="1">
    <location>
        <begin position="1"/>
        <end position="26"/>
    </location>
</feature>
<reference evidence="2 3" key="1">
    <citation type="submission" date="2018-11" db="EMBL/GenBank/DDBJ databases">
        <title>Genomic Encyclopedia of Type Strains, Phase IV (KMG-IV): sequencing the most valuable type-strain genomes for metagenomic binning, comparative biology and taxonomic classification.</title>
        <authorList>
            <person name="Goeker M."/>
        </authorList>
    </citation>
    <scope>NUCLEOTIDE SEQUENCE [LARGE SCALE GENOMIC DNA]</scope>
    <source>
        <strain evidence="2 3">DSM 104731</strain>
    </source>
</reference>